<dbReference type="GO" id="GO:0005975">
    <property type="term" value="P:carbohydrate metabolic process"/>
    <property type="evidence" value="ECO:0007669"/>
    <property type="project" value="InterPro"/>
</dbReference>
<keyword evidence="6" id="KW-0479">Metal-binding</keyword>
<keyword evidence="6" id="KW-0106">Calcium</keyword>
<keyword evidence="4" id="KW-0325">Glycoprotein</keyword>
<dbReference type="PRINTS" id="PR00747">
    <property type="entry name" value="GLYHDRLASE47"/>
</dbReference>
<dbReference type="GO" id="GO:0036503">
    <property type="term" value="P:ERAD pathway"/>
    <property type="evidence" value="ECO:0007669"/>
    <property type="project" value="UniProtKB-ARBA"/>
</dbReference>
<dbReference type="OrthoDB" id="8118055at2759"/>
<dbReference type="Proteomes" id="UP000799423">
    <property type="component" value="Unassembled WGS sequence"/>
</dbReference>
<dbReference type="Pfam" id="PF01532">
    <property type="entry name" value="Glyco_hydro_47"/>
    <property type="match status" value="1"/>
</dbReference>
<feature type="chain" id="PRO_5025438116" description="alpha-1,2-Mannosidase" evidence="9">
    <location>
        <begin position="40"/>
        <end position="1035"/>
    </location>
</feature>
<evidence type="ECO:0000313" key="11">
    <source>
        <dbReference type="Proteomes" id="UP000799423"/>
    </source>
</evidence>
<proteinExistence type="inferred from homology"/>
<dbReference type="GO" id="GO:0004571">
    <property type="term" value="F:mannosyl-oligosaccharide 1,2-alpha-mannosidase activity"/>
    <property type="evidence" value="ECO:0007669"/>
    <property type="project" value="InterPro"/>
</dbReference>
<feature type="active site" evidence="5">
    <location>
        <position position="476"/>
    </location>
</feature>
<feature type="active site" description="Proton donor" evidence="5">
    <location>
        <position position="455"/>
    </location>
</feature>
<evidence type="ECO:0000256" key="1">
    <source>
        <dbReference type="ARBA" id="ARBA00004240"/>
    </source>
</evidence>
<gene>
    <name evidence="10" type="ORF">T440DRAFT_470129</name>
</gene>
<keyword evidence="7 10" id="KW-0378">Hydrolase</keyword>
<evidence type="ECO:0000256" key="4">
    <source>
        <dbReference type="ARBA" id="ARBA00023180"/>
    </source>
</evidence>
<accession>A0A6A7AYZ6</accession>
<reference evidence="10" key="1">
    <citation type="submission" date="2020-01" db="EMBL/GenBank/DDBJ databases">
        <authorList>
            <consortium name="DOE Joint Genome Institute"/>
            <person name="Haridas S."/>
            <person name="Albert R."/>
            <person name="Binder M."/>
            <person name="Bloem J."/>
            <person name="Labutti K."/>
            <person name="Salamov A."/>
            <person name="Andreopoulos B."/>
            <person name="Baker S.E."/>
            <person name="Barry K."/>
            <person name="Bills G."/>
            <person name="Bluhm B.H."/>
            <person name="Cannon C."/>
            <person name="Castanera R."/>
            <person name="Culley D.E."/>
            <person name="Daum C."/>
            <person name="Ezra D."/>
            <person name="Gonzalez J.B."/>
            <person name="Henrissat B."/>
            <person name="Kuo A."/>
            <person name="Liang C."/>
            <person name="Lipzen A."/>
            <person name="Lutzoni F."/>
            <person name="Magnuson J."/>
            <person name="Mondo S."/>
            <person name="Nolan M."/>
            <person name="Ohm R."/>
            <person name="Pangilinan J."/>
            <person name="Park H.-J."/>
            <person name="Ramirez L."/>
            <person name="Alfaro M."/>
            <person name="Sun H."/>
            <person name="Tritt A."/>
            <person name="Yoshinaga Y."/>
            <person name="Zwiers L.-H."/>
            <person name="Turgeon B.G."/>
            <person name="Goodwin S.B."/>
            <person name="Spatafora J.W."/>
            <person name="Crous P.W."/>
            <person name="Grigoriev I.V."/>
        </authorList>
    </citation>
    <scope>NUCLEOTIDE SEQUENCE</scope>
    <source>
        <strain evidence="10">IPT5</strain>
    </source>
</reference>
<keyword evidence="7" id="KW-0326">Glycosidase</keyword>
<dbReference type="GO" id="GO:0016020">
    <property type="term" value="C:membrane"/>
    <property type="evidence" value="ECO:0007669"/>
    <property type="project" value="InterPro"/>
</dbReference>
<comment type="subcellular location">
    <subcellularLocation>
        <location evidence="1">Endoplasmic reticulum</location>
    </subcellularLocation>
</comment>
<feature type="region of interest" description="Disordered" evidence="8">
    <location>
        <begin position="571"/>
        <end position="590"/>
    </location>
</feature>
<sequence>MGMRTTARPPWRHAPGGTLWPLTACLVLCMCLWVTPGHGMTDEALADLRQETRDVFYHGYDNYMKHAFPEDELRPLTCTPLTRDRQNPAHIEVNDVLGNYSLTLIDSLSTLAILASSPPLTSNGRNRALDDFQDGIADLVDHYGDGTSGPNGQGIRARGFDLDSKVQVFETVIRGVGGLLSAHQFAVGDLPIRGYHATPGMRWDNGFVYNDQLLRLAADLADRLMPAFNTPTGLPYPRVNLRYGVPFYANSPHNMDAEHGQCSKNPNDKSTEVTETCSAGAGSLVLEFSTLSRLTGNPRYERVAKDAFWAVWQHRSNIGLIGAGIDAETGQWVSSYTGIGAGIDSFFEYALKSHILLSGLPFDPARASTDSSDAFLVAWEQAHDGIRRHIYRGAQHQHPHYAQVDLHTGAIRAFWIDSLSAFYQGLLAMAGKLDEAIETHLLYTALWTRYSAMPERWSTATGNIEHGLRWWGGRPEWIESTWYLYQATKDPWYLHAGEMALRDIKRRCWTKCGWAGLQDVRTGELSDRMESFFLGETAKYLYLLFDPSHPLNTWDAPLVFTTEGHPLIIPKRVRPTPSAPRKQSSSDWSGQFAQDTCPLPPAHLPFTISATAARADVFHAASLARLHLMPTIETLDSPLVEFSADHPSISMSDVRSPTNYTYYPWTLPLELIPYNATSSPMAMRTTFDLSFPSMPNSLQASALQRVEEGILVNSMSGLRLGMVREQDKRPDTGQYIDLDEHFRVYAISNIALGRDEKVFMSRATMDNFNPLDPFFTRTRDAHAMELVIDVPPHAPSAPSTLSDLLHDALDTLEDEPSYLSNLLSSLQALLAAPAPTLSPRGSDLLAVKPQTTLRYSIEGAIPLGPGAAPLPNTPDPKTTYSEDDTLAWSAIYIHTNTLCDERLPIDIPRNHQIIVIPRGGCSFSAKLRNIAAYPPDSTSLQLVVVVSYPEHEEGRDDFVDNNAGQSQRTRPLVQPLLDEAQYTPSGLPRPNPIPLIMIDGGADTMALLKRANGVGVRRKYYFKSQGVKIENLIVL</sequence>
<evidence type="ECO:0000256" key="8">
    <source>
        <dbReference type="SAM" id="MobiDB-lite"/>
    </source>
</evidence>
<dbReference type="EMBL" id="MU006317">
    <property type="protein sequence ID" value="KAF2848516.1"/>
    <property type="molecule type" value="Genomic_DNA"/>
</dbReference>
<evidence type="ECO:0000256" key="2">
    <source>
        <dbReference type="ARBA" id="ARBA00007658"/>
    </source>
</evidence>
<feature type="active site" evidence="5">
    <location>
        <position position="344"/>
    </location>
</feature>
<dbReference type="PANTHER" id="PTHR45679">
    <property type="entry name" value="ER DEGRADATION-ENHANCING ALPHA-MANNOSIDASE-LIKE PROTEIN 2"/>
    <property type="match status" value="1"/>
</dbReference>
<organism evidence="10 11">
    <name type="scientific">Plenodomus tracheiphilus IPT5</name>
    <dbReference type="NCBI Taxonomy" id="1408161"/>
    <lineage>
        <taxon>Eukaryota</taxon>
        <taxon>Fungi</taxon>
        <taxon>Dikarya</taxon>
        <taxon>Ascomycota</taxon>
        <taxon>Pezizomycotina</taxon>
        <taxon>Dothideomycetes</taxon>
        <taxon>Pleosporomycetidae</taxon>
        <taxon>Pleosporales</taxon>
        <taxon>Pleosporineae</taxon>
        <taxon>Leptosphaeriaceae</taxon>
        <taxon>Plenodomus</taxon>
    </lineage>
</organism>
<dbReference type="UniPathway" id="UPA00378"/>
<feature type="active site" description="Proton donor" evidence="5">
    <location>
        <position position="170"/>
    </location>
</feature>
<keyword evidence="3" id="KW-0256">Endoplasmic reticulum</keyword>
<dbReference type="PANTHER" id="PTHR45679:SF5">
    <property type="entry name" value="ER DEGRADATION-ENHANCING ALPHA-MANNOSIDASE-LIKE PROTEIN 1"/>
    <property type="match status" value="1"/>
</dbReference>
<evidence type="ECO:0000256" key="3">
    <source>
        <dbReference type="ARBA" id="ARBA00022824"/>
    </source>
</evidence>
<feature type="signal peptide" evidence="9">
    <location>
        <begin position="1"/>
        <end position="39"/>
    </location>
</feature>
<protein>
    <recommendedName>
        <fullName evidence="7">alpha-1,2-Mannosidase</fullName>
        <ecNumber evidence="7">3.2.1.-</ecNumber>
    </recommendedName>
</protein>
<comment type="cofactor">
    <cofactor evidence="6">
        <name>Ca(2+)</name>
        <dbReference type="ChEBI" id="CHEBI:29108"/>
    </cofactor>
</comment>
<feature type="compositionally biased region" description="Polar residues" evidence="8">
    <location>
        <begin position="581"/>
        <end position="590"/>
    </location>
</feature>
<name>A0A6A7AYZ6_9PLEO</name>
<dbReference type="InterPro" id="IPR001382">
    <property type="entry name" value="Glyco_hydro_47"/>
</dbReference>
<dbReference type="GO" id="GO:0005509">
    <property type="term" value="F:calcium ion binding"/>
    <property type="evidence" value="ECO:0007669"/>
    <property type="project" value="InterPro"/>
</dbReference>
<keyword evidence="11" id="KW-1185">Reference proteome</keyword>
<dbReference type="InterPro" id="IPR036026">
    <property type="entry name" value="Seven-hairpin_glycosidases"/>
</dbReference>
<evidence type="ECO:0000256" key="7">
    <source>
        <dbReference type="RuleBase" id="RU361193"/>
    </source>
</evidence>
<evidence type="ECO:0000313" key="10">
    <source>
        <dbReference type="EMBL" id="KAF2848516.1"/>
    </source>
</evidence>
<evidence type="ECO:0000256" key="6">
    <source>
        <dbReference type="PIRSR" id="PIRSR601382-2"/>
    </source>
</evidence>
<dbReference type="GO" id="GO:1904380">
    <property type="term" value="P:endoplasmic reticulum mannose trimming"/>
    <property type="evidence" value="ECO:0007669"/>
    <property type="project" value="InterPro"/>
</dbReference>
<dbReference type="Gene3D" id="1.50.10.10">
    <property type="match status" value="1"/>
</dbReference>
<feature type="binding site" evidence="6">
    <location>
        <position position="562"/>
    </location>
    <ligand>
        <name>Ca(2+)</name>
        <dbReference type="ChEBI" id="CHEBI:29108"/>
    </ligand>
</feature>
<keyword evidence="9" id="KW-0732">Signal</keyword>
<dbReference type="InterPro" id="IPR012341">
    <property type="entry name" value="6hp_glycosidase-like_sf"/>
</dbReference>
<evidence type="ECO:0000256" key="9">
    <source>
        <dbReference type="SAM" id="SignalP"/>
    </source>
</evidence>
<dbReference type="GO" id="GO:0044322">
    <property type="term" value="C:endoplasmic reticulum quality control compartment"/>
    <property type="evidence" value="ECO:0007669"/>
    <property type="project" value="GOC"/>
</dbReference>
<comment type="similarity">
    <text evidence="2 7">Belongs to the glycosyl hydrolase 47 family.</text>
</comment>
<evidence type="ECO:0000256" key="5">
    <source>
        <dbReference type="PIRSR" id="PIRSR601382-1"/>
    </source>
</evidence>
<dbReference type="EC" id="3.2.1.-" evidence="7"/>
<dbReference type="AlphaFoldDB" id="A0A6A7AYZ6"/>
<dbReference type="InterPro" id="IPR044674">
    <property type="entry name" value="EDEM1/2/3"/>
</dbReference>
<dbReference type="SUPFAM" id="SSF48225">
    <property type="entry name" value="Seven-hairpin glycosidases"/>
    <property type="match status" value="1"/>
</dbReference>